<keyword evidence="2 7" id="KW-0813">Transport</keyword>
<evidence type="ECO:0000256" key="5">
    <source>
        <dbReference type="ARBA" id="ARBA00022989"/>
    </source>
</evidence>
<evidence type="ECO:0000256" key="6">
    <source>
        <dbReference type="ARBA" id="ARBA00023136"/>
    </source>
</evidence>
<feature type="transmembrane region" description="Helical" evidence="7">
    <location>
        <begin position="261"/>
        <end position="279"/>
    </location>
</feature>
<feature type="transmembrane region" description="Helical" evidence="7">
    <location>
        <begin position="188"/>
        <end position="209"/>
    </location>
</feature>
<keyword evidence="3" id="KW-1003">Cell membrane</keyword>
<evidence type="ECO:0000313" key="10">
    <source>
        <dbReference type="Proteomes" id="UP001500630"/>
    </source>
</evidence>
<dbReference type="RefSeq" id="WP_345559659.1">
    <property type="nucleotide sequence ID" value="NZ_BAABDQ010000002.1"/>
</dbReference>
<dbReference type="PROSITE" id="PS51257">
    <property type="entry name" value="PROKAR_LIPOPROTEIN"/>
    <property type="match status" value="1"/>
</dbReference>
<dbReference type="Gene3D" id="1.10.3720.10">
    <property type="entry name" value="MetI-like"/>
    <property type="match status" value="1"/>
</dbReference>
<dbReference type="PANTHER" id="PTHR43744">
    <property type="entry name" value="ABC TRANSPORTER PERMEASE PROTEIN MG189-RELATED-RELATED"/>
    <property type="match status" value="1"/>
</dbReference>
<evidence type="ECO:0000256" key="7">
    <source>
        <dbReference type="RuleBase" id="RU363032"/>
    </source>
</evidence>
<reference evidence="10" key="1">
    <citation type="journal article" date="2019" name="Int. J. Syst. Evol. Microbiol.">
        <title>The Global Catalogue of Microorganisms (GCM) 10K type strain sequencing project: providing services to taxonomists for standard genome sequencing and annotation.</title>
        <authorList>
            <consortium name="The Broad Institute Genomics Platform"/>
            <consortium name="The Broad Institute Genome Sequencing Center for Infectious Disease"/>
            <person name="Wu L."/>
            <person name="Ma J."/>
        </authorList>
    </citation>
    <scope>NUCLEOTIDE SEQUENCE [LARGE SCALE GENOMIC DNA]</scope>
    <source>
        <strain evidence="10">JCM 17326</strain>
    </source>
</reference>
<organism evidence="9 10">
    <name type="scientific">Nonomuraea rosea</name>
    <dbReference type="NCBI Taxonomy" id="638574"/>
    <lineage>
        <taxon>Bacteria</taxon>
        <taxon>Bacillati</taxon>
        <taxon>Actinomycetota</taxon>
        <taxon>Actinomycetes</taxon>
        <taxon>Streptosporangiales</taxon>
        <taxon>Streptosporangiaceae</taxon>
        <taxon>Nonomuraea</taxon>
    </lineage>
</organism>
<comment type="similarity">
    <text evidence="7">Belongs to the binding-protein-dependent transport system permease family.</text>
</comment>
<dbReference type="PROSITE" id="PS50928">
    <property type="entry name" value="ABC_TM1"/>
    <property type="match status" value="1"/>
</dbReference>
<evidence type="ECO:0000256" key="4">
    <source>
        <dbReference type="ARBA" id="ARBA00022692"/>
    </source>
</evidence>
<evidence type="ECO:0000313" key="9">
    <source>
        <dbReference type="EMBL" id="GAA3534918.1"/>
    </source>
</evidence>
<feature type="transmembrane region" description="Helical" evidence="7">
    <location>
        <begin position="114"/>
        <end position="134"/>
    </location>
</feature>
<keyword evidence="4 7" id="KW-0812">Transmembrane</keyword>
<keyword evidence="10" id="KW-1185">Reference proteome</keyword>
<keyword evidence="5 7" id="KW-1133">Transmembrane helix</keyword>
<gene>
    <name evidence="9" type="ORF">GCM10022419_013020</name>
</gene>
<evidence type="ECO:0000256" key="1">
    <source>
        <dbReference type="ARBA" id="ARBA00004651"/>
    </source>
</evidence>
<dbReference type="EMBL" id="BAABDQ010000002">
    <property type="protein sequence ID" value="GAA3534918.1"/>
    <property type="molecule type" value="Genomic_DNA"/>
</dbReference>
<protein>
    <submittedName>
        <fullName evidence="9">Carbohydrate ABC transporter permease</fullName>
    </submittedName>
</protein>
<feature type="domain" description="ABC transmembrane type-1" evidence="8">
    <location>
        <begin position="77"/>
        <end position="279"/>
    </location>
</feature>
<keyword evidence="6 7" id="KW-0472">Membrane</keyword>
<dbReference type="CDD" id="cd06261">
    <property type="entry name" value="TM_PBP2"/>
    <property type="match status" value="1"/>
</dbReference>
<feature type="transmembrane region" description="Helical" evidence="7">
    <location>
        <begin position="146"/>
        <end position="167"/>
    </location>
</feature>
<dbReference type="Pfam" id="PF00528">
    <property type="entry name" value="BPD_transp_1"/>
    <property type="match status" value="1"/>
</dbReference>
<dbReference type="PANTHER" id="PTHR43744:SF12">
    <property type="entry name" value="ABC TRANSPORTER PERMEASE PROTEIN MG189-RELATED"/>
    <property type="match status" value="1"/>
</dbReference>
<dbReference type="SUPFAM" id="SSF161098">
    <property type="entry name" value="MetI-like"/>
    <property type="match status" value="1"/>
</dbReference>
<accession>A0ABP6VH35</accession>
<proteinExistence type="inferred from homology"/>
<evidence type="ECO:0000259" key="8">
    <source>
        <dbReference type="PROSITE" id="PS50928"/>
    </source>
</evidence>
<evidence type="ECO:0000256" key="3">
    <source>
        <dbReference type="ARBA" id="ARBA00022475"/>
    </source>
</evidence>
<sequence length="294" mass="31193">MTGRNGGAWVWRMSVSVVLGLVALACALPLLWLVLAPTKSDAQITGGHPLSFGSFDGYLTAWRNLTTFNDGVIYQWIANSAVYTGGAVLLSVITSLTAGYALAATSIAGRRSILIATLLSMIVPPAALVLPLFLEMNAVQLTGTAWSVILPASLYPFGVYLAFIYFSTMLPREVLEAARIDGCSESALFARVALPLGKPLIALLTFFAFIGNWNNYFLPFVMLGDDETFNLPVGLGVLISGSPALNPALGGSDLPIHRPEAAITGVLTVVPVALVFLFAQRHLVRGLLDGAVKN</sequence>
<feature type="transmembrane region" description="Helical" evidence="7">
    <location>
        <begin position="81"/>
        <end position="102"/>
    </location>
</feature>
<comment type="caution">
    <text evidence="9">The sequence shown here is derived from an EMBL/GenBank/DDBJ whole genome shotgun (WGS) entry which is preliminary data.</text>
</comment>
<dbReference type="InterPro" id="IPR000515">
    <property type="entry name" value="MetI-like"/>
</dbReference>
<evidence type="ECO:0000256" key="2">
    <source>
        <dbReference type="ARBA" id="ARBA00022448"/>
    </source>
</evidence>
<dbReference type="Proteomes" id="UP001500630">
    <property type="component" value="Unassembled WGS sequence"/>
</dbReference>
<dbReference type="InterPro" id="IPR035906">
    <property type="entry name" value="MetI-like_sf"/>
</dbReference>
<name>A0ABP6VH35_9ACTN</name>
<comment type="subcellular location">
    <subcellularLocation>
        <location evidence="1 7">Cell membrane</location>
        <topology evidence="1 7">Multi-pass membrane protein</topology>
    </subcellularLocation>
</comment>